<dbReference type="Pfam" id="PF18495">
    <property type="entry name" value="VbhA"/>
    <property type="match status" value="1"/>
</dbReference>
<dbReference type="InterPro" id="IPR041535">
    <property type="entry name" value="VbhA"/>
</dbReference>
<organism evidence="2">
    <name type="scientific">uncultured prokaryote</name>
    <dbReference type="NCBI Taxonomy" id="198431"/>
    <lineage>
        <taxon>unclassified sequences</taxon>
        <taxon>environmental samples</taxon>
    </lineage>
</organism>
<name>A0A0H5Q4Q0_9ZZZZ</name>
<feature type="domain" description="Antitoxin VbhA" evidence="1">
    <location>
        <begin position="32"/>
        <end position="74"/>
    </location>
</feature>
<reference evidence="2" key="2">
    <citation type="submission" date="2015-07" db="EMBL/GenBank/DDBJ databases">
        <title>Plasmids, circular viruses and viroids from rat gut.</title>
        <authorList>
            <person name="Jorgensen T.J."/>
            <person name="Hansen M.A."/>
            <person name="Xu Z."/>
            <person name="Tabak M.A."/>
            <person name="Sorensen S.J."/>
            <person name="Hansen L.H."/>
        </authorList>
    </citation>
    <scope>NUCLEOTIDE SEQUENCE</scope>
    <source>
        <plasmid evidence="2">pRGFK1294</plasmid>
    </source>
</reference>
<dbReference type="EMBL" id="LN853864">
    <property type="protein sequence ID" value="CRY96833.1"/>
    <property type="molecule type" value="Genomic_DNA"/>
</dbReference>
<evidence type="ECO:0000313" key="2">
    <source>
        <dbReference type="EMBL" id="CRY96833.1"/>
    </source>
</evidence>
<protein>
    <recommendedName>
        <fullName evidence="1">Antitoxin VbhA domain-containing protein</fullName>
    </recommendedName>
</protein>
<dbReference type="InterPro" id="IPR043038">
    <property type="entry name" value="VbhA_sf"/>
</dbReference>
<evidence type="ECO:0000259" key="1">
    <source>
        <dbReference type="Pfam" id="PF18495"/>
    </source>
</evidence>
<accession>A0A0H5Q4Q0</accession>
<dbReference type="Gene3D" id="1.10.8.1050">
    <property type="entry name" value="Antitoxin VbhA-like"/>
    <property type="match status" value="1"/>
</dbReference>
<dbReference type="AlphaFoldDB" id="A0A0H5Q4Q0"/>
<keyword evidence="2" id="KW-0614">Plasmid</keyword>
<sequence length="79" mass="8959">MMSNDQPHFIEKNTVEPIPIFVTKQRDDRAERLRAVNHARASVGLEGFKLSAAEEENARAYVEGEVTLDEFLERSIPST</sequence>
<proteinExistence type="predicted"/>
<dbReference type="CDD" id="cd11586">
    <property type="entry name" value="VbhA_like"/>
    <property type="match status" value="1"/>
</dbReference>
<geneLocation type="plasmid" evidence="2">
    <name>pRGFK1294</name>
</geneLocation>
<dbReference type="InterPro" id="IPR033788">
    <property type="entry name" value="VbhA-like"/>
</dbReference>
<reference evidence="2" key="1">
    <citation type="submission" date="2015-06" db="EMBL/GenBank/DDBJ databases">
        <authorList>
            <person name="Joergensen T."/>
        </authorList>
    </citation>
    <scope>NUCLEOTIDE SEQUENCE</scope>
    <source>
        <plasmid evidence="2">pRGFK1294</plasmid>
    </source>
</reference>